<gene>
    <name evidence="2" type="ORF">MRATA1EN1_LOCUS3981</name>
</gene>
<feature type="compositionally biased region" description="Basic residues" evidence="1">
    <location>
        <begin position="57"/>
        <end position="72"/>
    </location>
</feature>
<proteinExistence type="predicted"/>
<organism evidence="2 3">
    <name type="scientific">Rangifer tarandus platyrhynchus</name>
    <name type="common">Svalbard reindeer</name>
    <dbReference type="NCBI Taxonomy" id="3082113"/>
    <lineage>
        <taxon>Eukaryota</taxon>
        <taxon>Metazoa</taxon>
        <taxon>Chordata</taxon>
        <taxon>Craniata</taxon>
        <taxon>Vertebrata</taxon>
        <taxon>Euteleostomi</taxon>
        <taxon>Mammalia</taxon>
        <taxon>Eutheria</taxon>
        <taxon>Laurasiatheria</taxon>
        <taxon>Artiodactyla</taxon>
        <taxon>Ruminantia</taxon>
        <taxon>Pecora</taxon>
        <taxon>Cervidae</taxon>
        <taxon>Odocoileinae</taxon>
        <taxon>Rangifer</taxon>
    </lineage>
</organism>
<keyword evidence="3" id="KW-1185">Reference proteome</keyword>
<accession>A0ABN8Y160</accession>
<dbReference type="EMBL" id="OX459948">
    <property type="protein sequence ID" value="CAI9155019.1"/>
    <property type="molecule type" value="Genomic_DNA"/>
</dbReference>
<dbReference type="Proteomes" id="UP001176941">
    <property type="component" value="Chromosome 12"/>
</dbReference>
<feature type="region of interest" description="Disordered" evidence="1">
    <location>
        <begin position="1"/>
        <end position="72"/>
    </location>
</feature>
<sequence>MGLSSCESGEPLEVREQRRVGFQSSPRALPPQPASRDGSLHPRTAQRFPGGPAEHRNQRRRLQRCARSRQPR</sequence>
<evidence type="ECO:0000313" key="2">
    <source>
        <dbReference type="EMBL" id="CAI9155019.1"/>
    </source>
</evidence>
<evidence type="ECO:0000313" key="3">
    <source>
        <dbReference type="Proteomes" id="UP001176941"/>
    </source>
</evidence>
<name>A0ABN8Y160_RANTA</name>
<reference evidence="2" key="1">
    <citation type="submission" date="2023-04" db="EMBL/GenBank/DDBJ databases">
        <authorList>
            <consortium name="ELIXIR-Norway"/>
        </authorList>
    </citation>
    <scope>NUCLEOTIDE SEQUENCE [LARGE SCALE GENOMIC DNA]</scope>
</reference>
<protein>
    <submittedName>
        <fullName evidence="2">Uncharacterized protein</fullName>
    </submittedName>
</protein>
<evidence type="ECO:0000256" key="1">
    <source>
        <dbReference type="SAM" id="MobiDB-lite"/>
    </source>
</evidence>